<dbReference type="OrthoDB" id="2666970at2"/>
<keyword evidence="3" id="KW-1185">Reference proteome</keyword>
<dbReference type="EMBL" id="AODH01000012">
    <property type="protein sequence ID" value="EUJ41341.1"/>
    <property type="molecule type" value="Genomic_DNA"/>
</dbReference>
<feature type="transmembrane region" description="Helical" evidence="1">
    <location>
        <begin position="20"/>
        <end position="45"/>
    </location>
</feature>
<keyword evidence="1" id="KW-0812">Transmembrane</keyword>
<protein>
    <submittedName>
        <fullName evidence="2">Uncharacterized protein</fullName>
    </submittedName>
</protein>
<evidence type="ECO:0000313" key="2">
    <source>
        <dbReference type="EMBL" id="EUJ41341.1"/>
    </source>
</evidence>
<name>W7D062_9LIST</name>
<comment type="caution">
    <text evidence="2">The sequence shown here is derived from an EMBL/GenBank/DDBJ whole genome shotgun (WGS) entry which is preliminary data.</text>
</comment>
<keyword evidence="1" id="KW-1133">Transmembrane helix</keyword>
<evidence type="ECO:0000256" key="1">
    <source>
        <dbReference type="SAM" id="Phobius"/>
    </source>
</evidence>
<proteinExistence type="predicted"/>
<organism evidence="2 3">
    <name type="scientific">Brochothrix campestris FSL F6-1037</name>
    <dbReference type="NCBI Taxonomy" id="1265861"/>
    <lineage>
        <taxon>Bacteria</taxon>
        <taxon>Bacillati</taxon>
        <taxon>Bacillota</taxon>
        <taxon>Bacilli</taxon>
        <taxon>Bacillales</taxon>
        <taxon>Listeriaceae</taxon>
        <taxon>Brochothrix</taxon>
    </lineage>
</organism>
<accession>W7D062</accession>
<sequence>METVISKGHIKLLDTARWTIIFEQFSSIVIMLICLLIILAVTVFFRKSIQYFLHSTLLTTILSLSLFTGLCSLSFMIYTHAMIDSENINRKVVLAQKWKEKTAIPFIKSLPTQQQLLFKFEEERGKISVNHFIDSTGLLPSSIPERSSENDANLIDSNNMVKLLKGERITFTYALNEQLVSETGWTAIHFEPNESYLFLSWDNERHITFKRLTRDLGNGLTAGIYDIKIYLPQSDLETLFGNKVPDVKVSSEAVKTSESKDDRAK</sequence>
<evidence type="ECO:0000313" key="3">
    <source>
        <dbReference type="Proteomes" id="UP000019243"/>
    </source>
</evidence>
<dbReference type="Proteomes" id="UP000019243">
    <property type="component" value="Unassembled WGS sequence"/>
</dbReference>
<reference evidence="2 3" key="1">
    <citation type="submission" date="2012-12" db="EMBL/GenBank/DDBJ databases">
        <title>Novel taxa of Listeriaceae from agricultural environments in the United States.</title>
        <authorList>
            <person name="den Bakker H.C."/>
            <person name="Allred A."/>
            <person name="Warchocki S."/>
            <person name="Wright E.M."/>
            <person name="Burrell A."/>
            <person name="Nightingale K.K."/>
            <person name="Kephart D."/>
            <person name="Wiedmann M."/>
        </authorList>
    </citation>
    <scope>NUCLEOTIDE SEQUENCE [LARGE SCALE GENOMIC DNA]</scope>
    <source>
        <strain evidence="2 3">FSL F6-1037</strain>
    </source>
</reference>
<dbReference type="RefSeq" id="WP_035313599.1">
    <property type="nucleotide sequence ID" value="NZ_AODH01000012.1"/>
</dbReference>
<gene>
    <name evidence="2" type="ORF">BCAMP_03495</name>
</gene>
<keyword evidence="1" id="KW-0472">Membrane</keyword>
<dbReference type="AlphaFoldDB" id="W7D062"/>
<feature type="transmembrane region" description="Helical" evidence="1">
    <location>
        <begin position="57"/>
        <end position="78"/>
    </location>
</feature>